<sequence length="539" mass="56469">MKNNLLSMVLLAIVVFSSCNREDDVPGTGNDAILLSSDAESLSKRFSKNNTGVVGITSEAAANARINAEEIPAGSLPLELIAKVEAPTHDGDVLQATHVDIDGDYAYVTYNTIGAKYLGAIDIFDISDVHNPVIKSQAIFTDADLNAVDFVEGRLYIAAAVDVDADYGVDGPANLITVSTSNGAFTSDFQFSSVEGYVSTDVAHTDANIVNVSGTEGMVTLFDKSNSLVVAQAAFADLRSVTYGGGKLFVLDGEEGVNSLDPVTLAKEFSIALGADYSGAKRTMDVHGETLVVSEGANGAGIYTLSNGSEQSRIEIPVVSTGLVTEEIVTNAVTTNERHLFMANGSAGVSAVALGEDVKTLGVLDLYGSSNYVRANDEYLFVASGLQGLQILKINLADDIIDDVCTDLPAYTGSTWMNINSGEPQAYSGSVVADGLNVNDDFTYCGSLSVKGWANINSGGTFNMRGSMVVGQYGQDTGLQINSTMKIAGSLVIYGNLTLNSGASLEFLGDDSSITVYGNVWNNGATVTGEFNDTEGKLN</sequence>
<dbReference type="OrthoDB" id="814028at2"/>
<dbReference type="AlphaFoldDB" id="A0A514CEA2"/>
<dbReference type="KEGG" id="echi:FKX85_03475"/>
<protein>
    <recommendedName>
        <fullName evidence="3">LVIVD repeat-containing protein</fullName>
    </recommendedName>
</protein>
<evidence type="ECO:0000313" key="2">
    <source>
        <dbReference type="Proteomes" id="UP000316614"/>
    </source>
</evidence>
<dbReference type="PROSITE" id="PS51257">
    <property type="entry name" value="PROKAR_LIPOPROTEIN"/>
    <property type="match status" value="1"/>
</dbReference>
<dbReference type="RefSeq" id="WP_141613407.1">
    <property type="nucleotide sequence ID" value="NZ_CP041253.1"/>
</dbReference>
<name>A0A514CEA2_9BACT</name>
<reference evidence="1 2" key="1">
    <citation type="submission" date="2019-06" db="EMBL/GenBank/DDBJ databases">
        <title>Echinicola alkalisoli sp. nov. isolated from saline soil.</title>
        <authorList>
            <person name="Sun J.-Q."/>
            <person name="Xu L."/>
        </authorList>
    </citation>
    <scope>NUCLEOTIDE SEQUENCE [LARGE SCALE GENOMIC DNA]</scope>
    <source>
        <strain evidence="1 2">LN3S3</strain>
    </source>
</reference>
<dbReference type="EMBL" id="CP041253">
    <property type="protein sequence ID" value="QDH78147.1"/>
    <property type="molecule type" value="Genomic_DNA"/>
</dbReference>
<proteinExistence type="predicted"/>
<evidence type="ECO:0008006" key="3">
    <source>
        <dbReference type="Google" id="ProtNLM"/>
    </source>
</evidence>
<organism evidence="1 2">
    <name type="scientific">Echinicola soli</name>
    <dbReference type="NCBI Taxonomy" id="2591634"/>
    <lineage>
        <taxon>Bacteria</taxon>
        <taxon>Pseudomonadati</taxon>
        <taxon>Bacteroidota</taxon>
        <taxon>Cytophagia</taxon>
        <taxon>Cytophagales</taxon>
        <taxon>Cyclobacteriaceae</taxon>
        <taxon>Echinicola</taxon>
    </lineage>
</organism>
<keyword evidence="2" id="KW-1185">Reference proteome</keyword>
<gene>
    <name evidence="1" type="ORF">FKX85_03475</name>
</gene>
<dbReference type="Proteomes" id="UP000316614">
    <property type="component" value="Chromosome"/>
</dbReference>
<accession>A0A514CEA2</accession>
<evidence type="ECO:0000313" key="1">
    <source>
        <dbReference type="EMBL" id="QDH78147.1"/>
    </source>
</evidence>